<dbReference type="OrthoDB" id="2414085at2759"/>
<dbReference type="AlphaFoldDB" id="A0A9N9JRN1"/>
<reference evidence="1" key="1">
    <citation type="submission" date="2021-06" db="EMBL/GenBank/DDBJ databases">
        <authorList>
            <person name="Kallberg Y."/>
            <person name="Tangrot J."/>
            <person name="Rosling A."/>
        </authorList>
    </citation>
    <scope>NUCLEOTIDE SEQUENCE</scope>
    <source>
        <strain evidence="1">IN212</strain>
    </source>
</reference>
<protein>
    <submittedName>
        <fullName evidence="1">10332_t:CDS:1</fullName>
    </submittedName>
</protein>
<evidence type="ECO:0000313" key="2">
    <source>
        <dbReference type="Proteomes" id="UP000789396"/>
    </source>
</evidence>
<proteinExistence type="predicted"/>
<accession>A0A9N9JRN1</accession>
<dbReference type="Proteomes" id="UP000789396">
    <property type="component" value="Unassembled WGS sequence"/>
</dbReference>
<gene>
    <name evidence="1" type="ORF">RFULGI_LOCUS16751</name>
</gene>
<organism evidence="1 2">
    <name type="scientific">Racocetra fulgida</name>
    <dbReference type="NCBI Taxonomy" id="60492"/>
    <lineage>
        <taxon>Eukaryota</taxon>
        <taxon>Fungi</taxon>
        <taxon>Fungi incertae sedis</taxon>
        <taxon>Mucoromycota</taxon>
        <taxon>Glomeromycotina</taxon>
        <taxon>Glomeromycetes</taxon>
        <taxon>Diversisporales</taxon>
        <taxon>Gigasporaceae</taxon>
        <taxon>Racocetra</taxon>
    </lineage>
</organism>
<comment type="caution">
    <text evidence="1">The sequence shown here is derived from an EMBL/GenBank/DDBJ whole genome shotgun (WGS) entry which is preliminary data.</text>
</comment>
<name>A0A9N9JRN1_9GLOM</name>
<evidence type="ECO:0000313" key="1">
    <source>
        <dbReference type="EMBL" id="CAG8791094.1"/>
    </source>
</evidence>
<sequence length="78" mass="8823">PEKLKLQIVSMQAEIERLRLVILEFLGKTIIATKNNQTMQPLNESLQKLSNKLLNAFSSTDSKAYKLFIGIQKMTNTG</sequence>
<dbReference type="EMBL" id="CAJVPZ010061401">
    <property type="protein sequence ID" value="CAG8791094.1"/>
    <property type="molecule type" value="Genomic_DNA"/>
</dbReference>
<keyword evidence="2" id="KW-1185">Reference proteome</keyword>
<feature type="non-terminal residue" evidence="1">
    <location>
        <position position="78"/>
    </location>
</feature>
<feature type="non-terminal residue" evidence="1">
    <location>
        <position position="1"/>
    </location>
</feature>